<evidence type="ECO:0000313" key="7">
    <source>
        <dbReference type="EMBL" id="KAG2183171.1"/>
    </source>
</evidence>
<keyword evidence="2 5" id="KW-0812">Transmembrane</keyword>
<dbReference type="Pfam" id="PF04588">
    <property type="entry name" value="HIG_1_N"/>
    <property type="match status" value="1"/>
</dbReference>
<gene>
    <name evidence="7" type="ORF">INT43_006166</name>
</gene>
<dbReference type="GO" id="GO:0005739">
    <property type="term" value="C:mitochondrion"/>
    <property type="evidence" value="ECO:0007669"/>
    <property type="project" value="UniProtKB-SubCell"/>
</dbReference>
<keyword evidence="3 5" id="KW-1133">Transmembrane helix</keyword>
<dbReference type="AlphaFoldDB" id="A0A8H7UEW5"/>
<evidence type="ECO:0000259" key="6">
    <source>
        <dbReference type="Pfam" id="PF04588"/>
    </source>
</evidence>
<evidence type="ECO:0000256" key="3">
    <source>
        <dbReference type="ARBA" id="ARBA00022989"/>
    </source>
</evidence>
<dbReference type="InterPro" id="IPR007667">
    <property type="entry name" value="Hypoxia_induced_domain"/>
</dbReference>
<evidence type="ECO:0000313" key="8">
    <source>
        <dbReference type="Proteomes" id="UP000654370"/>
    </source>
</evidence>
<evidence type="ECO:0000256" key="5">
    <source>
        <dbReference type="SAM" id="Phobius"/>
    </source>
</evidence>
<keyword evidence="8" id="KW-1185">Reference proteome</keyword>
<reference evidence="7" key="1">
    <citation type="submission" date="2020-12" db="EMBL/GenBank/DDBJ databases">
        <title>Metabolic potential, ecology and presence of endohyphal bacteria is reflected in genomic diversity of Mucoromycotina.</title>
        <authorList>
            <person name="Muszewska A."/>
            <person name="Okrasinska A."/>
            <person name="Steczkiewicz K."/>
            <person name="Drgas O."/>
            <person name="Orlowska M."/>
            <person name="Perlinska-Lenart U."/>
            <person name="Aleksandrzak-Piekarczyk T."/>
            <person name="Szatraj K."/>
            <person name="Zielenkiewicz U."/>
            <person name="Pilsyk S."/>
            <person name="Malc E."/>
            <person name="Mieczkowski P."/>
            <person name="Kruszewska J.S."/>
            <person name="Biernat P."/>
            <person name="Pawlowska J."/>
        </authorList>
    </citation>
    <scope>NUCLEOTIDE SEQUENCE</scope>
    <source>
        <strain evidence="7">WA0000067209</strain>
    </source>
</reference>
<dbReference type="Proteomes" id="UP000654370">
    <property type="component" value="Unassembled WGS sequence"/>
</dbReference>
<name>A0A8H7UEW5_MORIS</name>
<protein>
    <recommendedName>
        <fullName evidence="6">HIG1 domain-containing protein</fullName>
    </recommendedName>
</protein>
<organism evidence="7 8">
    <name type="scientific">Mortierella isabellina</name>
    <name type="common">Filamentous fungus</name>
    <name type="synonym">Umbelopsis isabellina</name>
    <dbReference type="NCBI Taxonomy" id="91625"/>
    <lineage>
        <taxon>Eukaryota</taxon>
        <taxon>Fungi</taxon>
        <taxon>Fungi incertae sedis</taxon>
        <taxon>Mucoromycota</taxon>
        <taxon>Mucoromycotina</taxon>
        <taxon>Umbelopsidomycetes</taxon>
        <taxon>Umbelopsidales</taxon>
        <taxon>Umbelopsidaceae</taxon>
        <taxon>Umbelopsis</taxon>
    </lineage>
</organism>
<evidence type="ECO:0000256" key="1">
    <source>
        <dbReference type="ARBA" id="ARBA00004173"/>
    </source>
</evidence>
<dbReference type="EMBL" id="JAEPQZ010000003">
    <property type="protein sequence ID" value="KAG2183171.1"/>
    <property type="molecule type" value="Genomic_DNA"/>
</dbReference>
<keyword evidence="4 5" id="KW-0472">Membrane</keyword>
<evidence type="ECO:0000256" key="4">
    <source>
        <dbReference type="ARBA" id="ARBA00023136"/>
    </source>
</evidence>
<proteinExistence type="predicted"/>
<feature type="transmembrane region" description="Helical" evidence="5">
    <location>
        <begin position="38"/>
        <end position="57"/>
    </location>
</feature>
<comment type="caution">
    <text evidence="7">The sequence shown here is derived from an EMBL/GenBank/DDBJ whole genome shotgun (WGS) entry which is preliminary data.</text>
</comment>
<accession>A0A8H7UEW5</accession>
<comment type="subcellular location">
    <subcellularLocation>
        <location evidence="1">Mitochondrion</location>
    </subcellularLocation>
</comment>
<feature type="domain" description="HIG1" evidence="6">
    <location>
        <begin position="35"/>
        <end position="72"/>
    </location>
</feature>
<feature type="non-terminal residue" evidence="7">
    <location>
        <position position="1"/>
    </location>
</feature>
<sequence length="85" mass="9968">MADKYDEEHIREIQRMRMTLDEETGMQRMKRKFREEPFVPAGVALTCFALVAATVGIKQGRRQYANNMMRLRGECVSNEEASNYY</sequence>
<evidence type="ECO:0000256" key="2">
    <source>
        <dbReference type="ARBA" id="ARBA00022692"/>
    </source>
</evidence>
<dbReference type="OrthoDB" id="6604018at2759"/>